<feature type="compositionally biased region" description="Basic and acidic residues" evidence="1">
    <location>
        <begin position="1"/>
        <end position="14"/>
    </location>
</feature>
<comment type="caution">
    <text evidence="3">The sequence shown here is derived from an EMBL/GenBank/DDBJ whole genome shotgun (WGS) entry which is preliminary data.</text>
</comment>
<dbReference type="Proteomes" id="UP001550850">
    <property type="component" value="Unassembled WGS sequence"/>
</dbReference>
<feature type="region of interest" description="Disordered" evidence="1">
    <location>
        <begin position="183"/>
        <end position="227"/>
    </location>
</feature>
<name>A0ABV2YKD0_9ACTN</name>
<dbReference type="Pfam" id="PF13699">
    <property type="entry name" value="eCIS_core"/>
    <property type="match status" value="1"/>
</dbReference>
<sequence length="646" mass="69753">MRTSRSRAEQEGNERPAAGPAAGRKASPGGAAVPPPLTAGSLHAAQRGAGNAAVTAMIARRARPGTAEEEHDHGVGDHGVHDILRSPGKPLAAPVRQDMESRFGTDFSDVRMHTGHAAARSARAIGARAYTSGSHVVIGDGGSDRHTLAHELTHVVQQRQGPVSGTDNGAGLAVSDPSDRFEREAEANAHRVMAGPAPQAPSSHDGAAPTATAGADPAVQRRSATPLADQIGDEAVTADVSTAVARYDKLKDFDLQLQIQELRAIQALLPDAPGPVRDTVAAELRFVTGELETLRTTLQGEDGAYDLMTQQGLLWTEEAFPYNTGAMERTGRPYFEALSAMNLEGLQAENASPADAEWYGRMRGQLEQELRTFVVRHYTPEKRVKGLLGDGMQSRAGLEAYHGGGENNTDPYDVHVLANTGFVFFYLEAPDAAFRESRFTGPGAGGDEGRKTRITLGLEESGLLSKGWIMLSDFSAREFPTLLAKRDPAVELQSVSKNVNHFIKNNKGFARLREHKRDGIGGTPAPQDVTQERRTEWNKVRGQLADEAKGRQVYTGPKVGREPAAKVERPELLHQNLLVGRDIVPGLVERALAEVHRIDEVDPKAGQVLRAKNARDLLLFLLKDVIRPQAMVPGPVHVEERHIEYA</sequence>
<feature type="compositionally biased region" description="Low complexity" evidence="1">
    <location>
        <begin position="16"/>
        <end position="32"/>
    </location>
</feature>
<dbReference type="RefSeq" id="WP_176586657.1">
    <property type="nucleotide sequence ID" value="NZ_BEVZ01000002.1"/>
</dbReference>
<feature type="domain" description="eCIS core" evidence="2">
    <location>
        <begin position="90"/>
        <end position="161"/>
    </location>
</feature>
<evidence type="ECO:0000256" key="1">
    <source>
        <dbReference type="SAM" id="MobiDB-lite"/>
    </source>
</evidence>
<protein>
    <submittedName>
        <fullName evidence="3">DUF4157 domain-containing protein</fullName>
    </submittedName>
</protein>
<feature type="compositionally biased region" description="Low complexity" evidence="1">
    <location>
        <begin position="205"/>
        <end position="218"/>
    </location>
</feature>
<evidence type="ECO:0000313" key="3">
    <source>
        <dbReference type="EMBL" id="MEU3556180.1"/>
    </source>
</evidence>
<accession>A0ABV2YKD0</accession>
<reference evidence="3 4" key="1">
    <citation type="submission" date="2024-06" db="EMBL/GenBank/DDBJ databases">
        <title>The Natural Products Discovery Center: Release of the First 8490 Sequenced Strains for Exploring Actinobacteria Biosynthetic Diversity.</title>
        <authorList>
            <person name="Kalkreuter E."/>
            <person name="Kautsar S.A."/>
            <person name="Yang D."/>
            <person name="Bader C.D."/>
            <person name="Teijaro C.N."/>
            <person name="Fluegel L."/>
            <person name="Davis C.M."/>
            <person name="Simpson J.R."/>
            <person name="Lauterbach L."/>
            <person name="Steele A.D."/>
            <person name="Gui C."/>
            <person name="Meng S."/>
            <person name="Li G."/>
            <person name="Viehrig K."/>
            <person name="Ye F."/>
            <person name="Su P."/>
            <person name="Kiefer A.F."/>
            <person name="Nichols A."/>
            <person name="Cepeda A.J."/>
            <person name="Yan W."/>
            <person name="Fan B."/>
            <person name="Jiang Y."/>
            <person name="Adhikari A."/>
            <person name="Zheng C.-J."/>
            <person name="Schuster L."/>
            <person name="Cowan T.M."/>
            <person name="Smanski M.J."/>
            <person name="Chevrette M.G."/>
            <person name="De Carvalho L.P.S."/>
            <person name="Shen B."/>
        </authorList>
    </citation>
    <scope>NUCLEOTIDE SEQUENCE [LARGE SCALE GENOMIC DNA]</scope>
    <source>
        <strain evidence="3 4">NPDC038104</strain>
    </source>
</reference>
<gene>
    <name evidence="3" type="ORF">AB0E65_18510</name>
</gene>
<keyword evidence="4" id="KW-1185">Reference proteome</keyword>
<organism evidence="3 4">
    <name type="scientific">Streptomyces fragilis</name>
    <dbReference type="NCBI Taxonomy" id="67301"/>
    <lineage>
        <taxon>Bacteria</taxon>
        <taxon>Bacillati</taxon>
        <taxon>Actinomycetota</taxon>
        <taxon>Actinomycetes</taxon>
        <taxon>Kitasatosporales</taxon>
        <taxon>Streptomycetaceae</taxon>
        <taxon>Streptomyces</taxon>
    </lineage>
</organism>
<dbReference type="InterPro" id="IPR025295">
    <property type="entry name" value="eCIS_core_dom"/>
</dbReference>
<feature type="region of interest" description="Disordered" evidence="1">
    <location>
        <begin position="1"/>
        <end position="48"/>
    </location>
</feature>
<evidence type="ECO:0000313" key="4">
    <source>
        <dbReference type="Proteomes" id="UP001550850"/>
    </source>
</evidence>
<proteinExistence type="predicted"/>
<evidence type="ECO:0000259" key="2">
    <source>
        <dbReference type="Pfam" id="PF13699"/>
    </source>
</evidence>
<dbReference type="EMBL" id="JBEZUR010000028">
    <property type="protein sequence ID" value="MEU3556180.1"/>
    <property type="molecule type" value="Genomic_DNA"/>
</dbReference>